<feature type="signal peptide" evidence="1">
    <location>
        <begin position="1"/>
        <end position="18"/>
    </location>
</feature>
<dbReference type="InterPro" id="IPR017738">
    <property type="entry name" value="T6SS-assoc_VCA0118"/>
</dbReference>
<organism evidence="2">
    <name type="scientific">Salmonella newport</name>
    <dbReference type="NCBI Taxonomy" id="108619"/>
    <lineage>
        <taxon>Bacteria</taxon>
        <taxon>Pseudomonadati</taxon>
        <taxon>Pseudomonadota</taxon>
        <taxon>Gammaproteobacteria</taxon>
        <taxon>Enterobacterales</taxon>
        <taxon>Enterobacteriaceae</taxon>
        <taxon>Salmonella</taxon>
    </lineage>
</organism>
<dbReference type="EMBL" id="AAMFKA010000005">
    <property type="protein sequence ID" value="EDG8071648.1"/>
    <property type="molecule type" value="Genomic_DNA"/>
</dbReference>
<protein>
    <submittedName>
        <fullName evidence="2">Uncharacterized protein</fullName>
    </submittedName>
</protein>
<keyword evidence="1" id="KW-0732">Signal</keyword>
<dbReference type="Pfam" id="PF11319">
    <property type="entry name" value="VasI"/>
    <property type="match status" value="1"/>
</dbReference>
<feature type="chain" id="PRO_5026020976" evidence="1">
    <location>
        <begin position="19"/>
        <end position="166"/>
    </location>
</feature>
<accession>A0A631ZYS6</accession>
<gene>
    <name evidence="2" type="ORF">B9P30_13910</name>
</gene>
<proteinExistence type="predicted"/>
<dbReference type="AlphaFoldDB" id="A0A631ZYS6"/>
<name>A0A631ZYS6_SALNE</name>
<comment type="caution">
    <text evidence="2">The sequence shown here is derived from an EMBL/GenBank/DDBJ whole genome shotgun (WGS) entry which is preliminary data.</text>
</comment>
<evidence type="ECO:0000313" key="2">
    <source>
        <dbReference type="EMBL" id="EDG8071648.1"/>
    </source>
</evidence>
<sequence length="166" mass="18705">MRKAILLSAFIFSSMLYADETAFAGKWFVSESKDKLTDNVTVNAWITNKDAYIKGRLARDISISARCSNNKTEAFVSFEDIVSHDGTQVAYRLDDGEVVKEKWSRAEGGQGLFSPNSIKFLKNLKEHRKLTFGFTPYASEMVAIDFDISGVDEMIKHISDACNWKV</sequence>
<evidence type="ECO:0000256" key="1">
    <source>
        <dbReference type="SAM" id="SignalP"/>
    </source>
</evidence>
<reference evidence="2" key="1">
    <citation type="submission" date="2018-07" db="EMBL/GenBank/DDBJ databases">
        <authorList>
            <consortium name="PulseNet: The National Subtyping Network for Foodborne Disease Surveillance"/>
            <person name="Tarr C.L."/>
            <person name="Trees E."/>
            <person name="Katz L.S."/>
            <person name="Carleton-Romer H.A."/>
            <person name="Stroika S."/>
            <person name="Kucerova Z."/>
            <person name="Roache K.F."/>
            <person name="Sabol A.L."/>
            <person name="Besser J."/>
            <person name="Gerner-Smidt P."/>
        </authorList>
    </citation>
    <scope>NUCLEOTIDE SEQUENCE</scope>
    <source>
        <strain evidence="2">PNUSAS011642</strain>
    </source>
</reference>